<dbReference type="RefSeq" id="WP_176164127.1">
    <property type="nucleotide sequence ID" value="NZ_CP054929.1"/>
</dbReference>
<dbReference type="Gene3D" id="3.40.630.30">
    <property type="match status" value="1"/>
</dbReference>
<dbReference type="Proteomes" id="UP000509303">
    <property type="component" value="Chromosome"/>
</dbReference>
<dbReference type="EMBL" id="CP054929">
    <property type="protein sequence ID" value="QKW52423.1"/>
    <property type="molecule type" value="Genomic_DNA"/>
</dbReference>
<dbReference type="AlphaFoldDB" id="A0A7H8ND93"/>
<evidence type="ECO:0000313" key="2">
    <source>
        <dbReference type="Proteomes" id="UP000509303"/>
    </source>
</evidence>
<organism evidence="1 2">
    <name type="scientific">Streptomyces buecherae</name>
    <dbReference type="NCBI Taxonomy" id="2763006"/>
    <lineage>
        <taxon>Bacteria</taxon>
        <taxon>Bacillati</taxon>
        <taxon>Actinomycetota</taxon>
        <taxon>Actinomycetes</taxon>
        <taxon>Kitasatosporales</taxon>
        <taxon>Streptomycetaceae</taxon>
        <taxon>Streptomyces</taxon>
    </lineage>
</organism>
<keyword evidence="2" id="KW-1185">Reference proteome</keyword>
<proteinExistence type="predicted"/>
<evidence type="ECO:0000313" key="1">
    <source>
        <dbReference type="EMBL" id="QKW52423.1"/>
    </source>
</evidence>
<gene>
    <name evidence="1" type="ORF">HUT08_26060</name>
</gene>
<accession>A0A7H8ND93</accession>
<dbReference type="GO" id="GO:0016740">
    <property type="term" value="F:transferase activity"/>
    <property type="evidence" value="ECO:0007669"/>
    <property type="project" value="UniProtKB-KW"/>
</dbReference>
<name>A0A7H8ND93_9ACTN</name>
<dbReference type="InterPro" id="IPR016181">
    <property type="entry name" value="Acyl_CoA_acyltransferase"/>
</dbReference>
<sequence>MTHLIRRAHPEDVETVVRWRAESAAWIERRYGSDQWQRPFPADQLMKSVVAGELWIVHADTLTSSPVATITVDQDADPALWLPEERDEPARYVHKLTVAPGKAPGLGAALLDWAGRAAASEGALWLRLDAWTSNQRLRQYYADQGFAFVRENPERVSGAAFQRRASFQMGSLYEVVEV</sequence>
<protein>
    <submittedName>
        <fullName evidence="1">GNAT family N-acetyltransferase</fullName>
    </submittedName>
</protein>
<dbReference type="SUPFAM" id="SSF55729">
    <property type="entry name" value="Acyl-CoA N-acyltransferases (Nat)"/>
    <property type="match status" value="1"/>
</dbReference>
<reference evidence="1 2" key="1">
    <citation type="submission" date="2020-06" db="EMBL/GenBank/DDBJ databases">
        <title>Genome mining for natural products.</title>
        <authorList>
            <person name="Zhang B."/>
            <person name="Shi J."/>
            <person name="Ge H."/>
        </authorList>
    </citation>
    <scope>NUCLEOTIDE SEQUENCE [LARGE SCALE GENOMIC DNA]</scope>
    <source>
        <strain evidence="1 2">NA00687</strain>
    </source>
</reference>
<keyword evidence="1" id="KW-0808">Transferase</keyword>